<dbReference type="AlphaFoldDB" id="A0A226F3T2"/>
<dbReference type="PANTHER" id="PTHR33194">
    <property type="entry name" value="ZINC KNUCKLE DOMAINCONTAINING PROTEIN"/>
    <property type="match status" value="1"/>
</dbReference>
<sequence>MEPPTTSFGVIPEKSLKLWSAFRNVGAAGEEILKTAKLAHAANYELGFVVTKTDETYCFFPENINPGRYVCKVSKIQELSGIRVKGVVPPKFSGRSSEDPYKYLQKFENCAIANNWDNDIKVVQLPNYLQDTALLWYQHFINTQKKASTVTTVKITRKELTDALQLAFKSVASKEIAEDKLITRTQKTGESPDDYIYSKLDLINDYDSSMDEKTKVRHLVGGLKPQFFEKIYPMAFTTVDEVLNQVRRISDTQFLISKFEDINVTESHTNKALNDFTNALDMQNKKRQIFNVETVPDLATLKSYVVREIVGHVDAKVILLVNAELKFFVLNVIDMDIMQIIVDRETPRGGILRRPSIRELRLRKSIPIFRLQVKRANLPHRINR</sequence>
<dbReference type="EMBL" id="LNIX01000001">
    <property type="protein sequence ID" value="OXA64117.1"/>
    <property type="molecule type" value="Genomic_DNA"/>
</dbReference>
<gene>
    <name evidence="1" type="ORF">Fcan01_00286</name>
</gene>
<keyword evidence="2" id="KW-1185">Reference proteome</keyword>
<dbReference type="Proteomes" id="UP000198287">
    <property type="component" value="Unassembled WGS sequence"/>
</dbReference>
<organism evidence="1 2">
    <name type="scientific">Folsomia candida</name>
    <name type="common">Springtail</name>
    <dbReference type="NCBI Taxonomy" id="158441"/>
    <lineage>
        <taxon>Eukaryota</taxon>
        <taxon>Metazoa</taxon>
        <taxon>Ecdysozoa</taxon>
        <taxon>Arthropoda</taxon>
        <taxon>Hexapoda</taxon>
        <taxon>Collembola</taxon>
        <taxon>Entomobryomorpha</taxon>
        <taxon>Isotomoidea</taxon>
        <taxon>Isotomidae</taxon>
        <taxon>Proisotominae</taxon>
        <taxon>Folsomia</taxon>
    </lineage>
</organism>
<evidence type="ECO:0000313" key="1">
    <source>
        <dbReference type="EMBL" id="OXA64117.1"/>
    </source>
</evidence>
<protein>
    <submittedName>
        <fullName evidence="1">Uncharacterized protein</fullName>
    </submittedName>
</protein>
<dbReference type="PANTHER" id="PTHR33194:SF4">
    <property type="entry name" value="CCHC-TYPE DOMAIN-CONTAINING PROTEIN"/>
    <property type="match status" value="1"/>
</dbReference>
<name>A0A226F3T2_FOLCA</name>
<comment type="caution">
    <text evidence="1">The sequence shown here is derived from an EMBL/GenBank/DDBJ whole genome shotgun (WGS) entry which is preliminary data.</text>
</comment>
<reference evidence="1 2" key="1">
    <citation type="submission" date="2015-12" db="EMBL/GenBank/DDBJ databases">
        <title>The genome of Folsomia candida.</title>
        <authorList>
            <person name="Faddeeva A."/>
            <person name="Derks M.F."/>
            <person name="Anvar Y."/>
            <person name="Smit S."/>
            <person name="Van Straalen N."/>
            <person name="Roelofs D."/>
        </authorList>
    </citation>
    <scope>NUCLEOTIDE SEQUENCE [LARGE SCALE GENOMIC DNA]</scope>
    <source>
        <strain evidence="1 2">VU population</strain>
        <tissue evidence="1">Whole body</tissue>
    </source>
</reference>
<proteinExistence type="predicted"/>
<evidence type="ECO:0000313" key="2">
    <source>
        <dbReference type="Proteomes" id="UP000198287"/>
    </source>
</evidence>
<accession>A0A226F3T2</accession>